<dbReference type="InterPro" id="IPR046980">
    <property type="entry name" value="KefG/KefF"/>
</dbReference>
<dbReference type="Proteomes" id="UP000050816">
    <property type="component" value="Unassembled WGS sequence"/>
</dbReference>
<comment type="caution">
    <text evidence="4">The sequence shown here is derived from an EMBL/GenBank/DDBJ whole genome shotgun (WGS) entry which is preliminary data.</text>
</comment>
<reference evidence="4 5" key="1">
    <citation type="journal article" date="2015" name="Genome Announc.">
        <title>Expanding the biotechnology potential of lactobacilli through comparative genomics of 213 strains and associated genera.</title>
        <authorList>
            <person name="Sun Z."/>
            <person name="Harris H.M."/>
            <person name="McCann A."/>
            <person name="Guo C."/>
            <person name="Argimon S."/>
            <person name="Zhang W."/>
            <person name="Yang X."/>
            <person name="Jeffery I.B."/>
            <person name="Cooney J.C."/>
            <person name="Kagawa T.F."/>
            <person name="Liu W."/>
            <person name="Song Y."/>
            <person name="Salvetti E."/>
            <person name="Wrobel A."/>
            <person name="Rasinkangas P."/>
            <person name="Parkhill J."/>
            <person name="Rea M.C."/>
            <person name="O'Sullivan O."/>
            <person name="Ritari J."/>
            <person name="Douillard F.P."/>
            <person name="Paul Ross R."/>
            <person name="Yang R."/>
            <person name="Briner A.E."/>
            <person name="Felis G.E."/>
            <person name="de Vos W.M."/>
            <person name="Barrangou R."/>
            <person name="Klaenhammer T.R."/>
            <person name="Caufield P.W."/>
            <person name="Cui Y."/>
            <person name="Zhang H."/>
            <person name="O'Toole P.W."/>
        </authorList>
    </citation>
    <scope>NUCLEOTIDE SEQUENCE [LARGE SCALE GENOMIC DNA]</scope>
    <source>
        <strain evidence="4 5">DSM 15946</strain>
    </source>
</reference>
<feature type="coiled-coil region" evidence="2">
    <location>
        <begin position="202"/>
        <end position="229"/>
    </location>
</feature>
<dbReference type="AlphaFoldDB" id="A0A0R1UPS3"/>
<protein>
    <submittedName>
        <fullName evidence="4">NAD(P)H oxidoreductase</fullName>
    </submittedName>
</protein>
<dbReference type="Gene3D" id="3.40.50.360">
    <property type="match status" value="1"/>
</dbReference>
<evidence type="ECO:0000313" key="5">
    <source>
        <dbReference type="Proteomes" id="UP000050816"/>
    </source>
</evidence>
<evidence type="ECO:0000313" key="4">
    <source>
        <dbReference type="EMBL" id="KRL91771.1"/>
    </source>
</evidence>
<gene>
    <name evidence="4" type="ORF">FC43_GL000741</name>
</gene>
<dbReference type="GO" id="GO:0009055">
    <property type="term" value="F:electron transfer activity"/>
    <property type="evidence" value="ECO:0007669"/>
    <property type="project" value="TreeGrafter"/>
</dbReference>
<dbReference type="GO" id="GO:0003955">
    <property type="term" value="F:NAD(P)H dehydrogenase (quinone) activity"/>
    <property type="evidence" value="ECO:0007669"/>
    <property type="project" value="TreeGrafter"/>
</dbReference>
<keyword evidence="1" id="KW-0560">Oxidoreductase</keyword>
<evidence type="ECO:0000259" key="3">
    <source>
        <dbReference type="Pfam" id="PF02525"/>
    </source>
</evidence>
<dbReference type="Pfam" id="PF02525">
    <property type="entry name" value="Flavodoxin_2"/>
    <property type="match status" value="1"/>
</dbReference>
<dbReference type="GO" id="GO:0010181">
    <property type="term" value="F:FMN binding"/>
    <property type="evidence" value="ECO:0007669"/>
    <property type="project" value="TreeGrafter"/>
</dbReference>
<sequence length="232" mass="26082">MGGTAMKTLVVVGHPALADSSTQPFLKALSQDLALWHPLAAPFDPYNERQALWQADRIILQFPLYWYSVPAIMKQWLDEIFDDALLGPDHTRLAGKELGVVVSLGRPRDEFGAGQKQGFTIDEYLRPLQGLAQATGMGWLPPLVISQFAYQTEAQRQGLAVAYQQYLTLPQPSRFADRVQWLATRLDQLAQQVTAPKERQKLAQLRAVLLAQQAELDDLTANLRLVRETEEF</sequence>
<dbReference type="PATRIC" id="fig|1423760.3.peg.762"/>
<accession>A0A0R1UPS3</accession>
<dbReference type="SUPFAM" id="SSF52218">
    <property type="entry name" value="Flavoproteins"/>
    <property type="match status" value="1"/>
</dbReference>
<dbReference type="PANTHER" id="PTHR47307:SF1">
    <property type="entry name" value="GLUTATHIONE-REGULATED POTASSIUM-EFFLUX SYSTEM ANCILLARY PROTEIN KEFG"/>
    <property type="match status" value="1"/>
</dbReference>
<dbReference type="InterPro" id="IPR029039">
    <property type="entry name" value="Flavoprotein-like_sf"/>
</dbReference>
<dbReference type="InterPro" id="IPR003680">
    <property type="entry name" value="Flavodoxin_fold"/>
</dbReference>
<dbReference type="PANTHER" id="PTHR47307">
    <property type="entry name" value="GLUTATHIONE-REGULATED POTASSIUM-EFFLUX SYSTEM ANCILLARY PROTEIN KEFG"/>
    <property type="match status" value="1"/>
</dbReference>
<keyword evidence="2" id="KW-0175">Coiled coil</keyword>
<proteinExistence type="predicted"/>
<organism evidence="4 5">
    <name type="scientific">Limosilactobacillus ingluviei DSM 15946</name>
    <dbReference type="NCBI Taxonomy" id="1423760"/>
    <lineage>
        <taxon>Bacteria</taxon>
        <taxon>Bacillati</taxon>
        <taxon>Bacillota</taxon>
        <taxon>Bacilli</taxon>
        <taxon>Lactobacillales</taxon>
        <taxon>Lactobacillaceae</taxon>
        <taxon>Limosilactobacillus</taxon>
    </lineage>
</organism>
<evidence type="ECO:0000256" key="2">
    <source>
        <dbReference type="SAM" id="Coils"/>
    </source>
</evidence>
<feature type="domain" description="Flavodoxin-like fold" evidence="3">
    <location>
        <begin position="6"/>
        <end position="166"/>
    </location>
</feature>
<dbReference type="EMBL" id="AZFK01000016">
    <property type="protein sequence ID" value="KRL91771.1"/>
    <property type="molecule type" value="Genomic_DNA"/>
</dbReference>
<evidence type="ECO:0000256" key="1">
    <source>
        <dbReference type="ARBA" id="ARBA00023002"/>
    </source>
</evidence>
<name>A0A0R1UPS3_9LACO</name>